<sequence length="49" mass="5825">MEYKGYGCLIATIQEVKVVINTERRDVALQRLSYKVFKNIKIRGIFYKK</sequence>
<dbReference type="STRING" id="1246637.MTBBW1_1230036"/>
<proteinExistence type="predicted"/>
<evidence type="ECO:0000313" key="2">
    <source>
        <dbReference type="Proteomes" id="UP000191931"/>
    </source>
</evidence>
<evidence type="ECO:0000313" key="1">
    <source>
        <dbReference type="EMBL" id="SLM28065.1"/>
    </source>
</evidence>
<keyword evidence="2" id="KW-1185">Reference proteome</keyword>
<gene>
    <name evidence="1" type="ORF">MTBBW1_1230036</name>
</gene>
<protein>
    <submittedName>
        <fullName evidence="1">Uncharacterized protein</fullName>
    </submittedName>
</protein>
<dbReference type="Proteomes" id="UP000191931">
    <property type="component" value="Unassembled WGS sequence"/>
</dbReference>
<dbReference type="AlphaFoldDB" id="A0A1W1H6Q6"/>
<dbReference type="EMBL" id="FWEV01000028">
    <property type="protein sequence ID" value="SLM28065.1"/>
    <property type="molecule type" value="Genomic_DNA"/>
</dbReference>
<reference evidence="1 2" key="1">
    <citation type="submission" date="2017-03" db="EMBL/GenBank/DDBJ databases">
        <authorList>
            <person name="Afonso C.L."/>
            <person name="Miller P.J."/>
            <person name="Scott M.A."/>
            <person name="Spackman E."/>
            <person name="Goraichik I."/>
            <person name="Dimitrov K.M."/>
            <person name="Suarez D.L."/>
            <person name="Swayne D.E."/>
        </authorList>
    </citation>
    <scope>NUCLEOTIDE SEQUENCE [LARGE SCALE GENOMIC DNA]</scope>
    <source>
        <strain evidence="1">PRJEB14757</strain>
    </source>
</reference>
<name>A0A1W1H6Q6_9BACT</name>
<accession>A0A1W1H6Q6</accession>
<organism evidence="1 2">
    <name type="scientific">Desulfamplus magnetovallimortis</name>
    <dbReference type="NCBI Taxonomy" id="1246637"/>
    <lineage>
        <taxon>Bacteria</taxon>
        <taxon>Pseudomonadati</taxon>
        <taxon>Thermodesulfobacteriota</taxon>
        <taxon>Desulfobacteria</taxon>
        <taxon>Desulfobacterales</taxon>
        <taxon>Desulfobacteraceae</taxon>
        <taxon>Desulfamplus</taxon>
    </lineage>
</organism>